<evidence type="ECO:0000313" key="4">
    <source>
        <dbReference type="EMBL" id="RCN34045.1"/>
    </source>
</evidence>
<dbReference type="Gene3D" id="2.60.40.150">
    <property type="entry name" value="C2 domain"/>
    <property type="match status" value="1"/>
</dbReference>
<sequence>MLGSVLFLFASSTLDKTRYYLRGVIQRSSFTQLDQLSDARRQTGRHTSLVNLLPVQPDSSVIEKRSAPPYPEERVGQKLIVKVIKLTLDPFFEPVFGSIAIYDVKARRKVSENFYFDVNPDELRRLVEKKRYYEEPPQRCSQAAFSLSSPLSDLFMVVKLEKVLQACEIADASEPYTSCAAKDDRTREKLSAAAADYCERLGAFRMPLGFMVVDLQKVLMGANSLERSDMTMSTVTATSSGTITGETAAPLASVSGETDSIVSADRVSNTSTSTFRRMGSGTSAAAVLNRVRTPLQRRKFLGGSAAGSEDSSVPDASSVGKSMELNLANLQPVTLNLNSFFRQEADRLSDDDLFKLLADARKPGGKLSRLKTFTADLALQLSGGNLLYIYPKSANLTNRPGTARNISIKIELMNSQEQPQPVIFARGPGCEMVSVIRTAVVYHNKTPHIADEIKLRIPVDLDDGHHLLFTFYHISCKANNKDEEVEYPIGYSWLPLFRDGRLSTGDFHLPICLDRLPSSYGYLSPDVALPNVRWLDAHKPAFNLSVTAISTVHPQDEHLERFFIGVNSLSSTDRKKPPVSESALIAAAQGVTKARPEPMVAYLYNVLDKLIALIANRPYSEALSSACFETMGQLVKICTMLLDSCLDMHGRSALLTSYVHYFKIAMKESKARSQLCKEMAAERNKPGSPETQKLFTIIEDMEKSSSHHQRVPCEAVPSTSNKSVHEELAELWVRSGGCAREMAFLNSWFFFELMIKSMAEYLSMTGRLYLTRRSRFSERFIRALDSLSAATISEVITRLTKDPRQATSIANSWAFFREESNNSINYVFHYYQVFYRSSTLLYRDAFSLMDRSYVMGLVRDFNRDISAKISCIGEPAATTLMLLKLDFVRIVSSHEHFVILNLPFGPPLSIPTSTSSSSLGMSTGSSTVQLQAPSPECVSITSRSTTTTIDSWGSLGSGELTYDFRKCHYLVGLALSDLSSVLDSSSSPVLHARAISVIHNLLSTHEADSRLTDPGIRSRVASLYLPLVTIVLDVAEQIHDPFVNTTTVTNNFTSDDPLCSSTSPGVNPKVALAIAGIGSAISPPRSPTGARKNKTPDPSKTTLSLELSRQLLACFCWVLKNVDGSALRHWVRELPPTRLTQLLNVLQLCVSCFEYKPAKSGEVVTNGIDPDETLTDCVVTRRDGVRWRVGPPSASEGDSRRTSSLLFEDEALLEAALCTEVVLCVLDTLETIIRVISMPGSDHLHFALPMVLKGMMHMFACNQSVQALECIFVSQRTLVKKFSDVIFEQEAEQCGELCLQLLRHCASRLPAVRSQAAASLYLLMRESYENGSSLARVKMQITMSLSTLVSNATREGVWLNEDCLRRSLKVGIVDILQPAELLQPIS</sequence>
<feature type="region of interest" description="Disordered" evidence="2">
    <location>
        <begin position="1079"/>
        <end position="1101"/>
    </location>
</feature>
<dbReference type="InterPro" id="IPR037808">
    <property type="entry name" value="C2_Dock-C"/>
</dbReference>
<dbReference type="Proteomes" id="UP000252519">
    <property type="component" value="Unassembled WGS sequence"/>
</dbReference>
<dbReference type="InterPro" id="IPR035892">
    <property type="entry name" value="C2_domain_sf"/>
</dbReference>
<dbReference type="EMBL" id="JOJR01000831">
    <property type="protein sequence ID" value="RCN34045.1"/>
    <property type="molecule type" value="Genomic_DNA"/>
</dbReference>
<accession>A0A368FTC2</accession>
<dbReference type="PANTHER" id="PTHR23317">
    <property type="entry name" value="DEDICATOR OF CYTOKINESIS DOCK"/>
    <property type="match status" value="1"/>
</dbReference>
<evidence type="ECO:0000313" key="5">
    <source>
        <dbReference type="Proteomes" id="UP000252519"/>
    </source>
</evidence>
<dbReference type="PANTHER" id="PTHR23317:SF76">
    <property type="entry name" value="LD20667P"/>
    <property type="match status" value="1"/>
</dbReference>
<evidence type="ECO:0000256" key="1">
    <source>
        <dbReference type="PROSITE-ProRule" id="PRU00983"/>
    </source>
</evidence>
<dbReference type="GO" id="GO:0005085">
    <property type="term" value="F:guanyl-nucleotide exchange factor activity"/>
    <property type="evidence" value="ECO:0007669"/>
    <property type="project" value="InterPro"/>
</dbReference>
<dbReference type="PROSITE" id="PS51650">
    <property type="entry name" value="C2_DOCK"/>
    <property type="match status" value="1"/>
</dbReference>
<dbReference type="Pfam" id="PF14429">
    <property type="entry name" value="DOCK-C2"/>
    <property type="match status" value="1"/>
</dbReference>
<evidence type="ECO:0000256" key="2">
    <source>
        <dbReference type="SAM" id="MobiDB-lite"/>
    </source>
</evidence>
<feature type="domain" description="C2 DOCK-type" evidence="3">
    <location>
        <begin position="384"/>
        <end position="549"/>
    </location>
</feature>
<dbReference type="STRING" id="29170.A0A368FTC2"/>
<dbReference type="InterPro" id="IPR027007">
    <property type="entry name" value="C2_DOCK-type_domain"/>
</dbReference>
<dbReference type="CDD" id="cd08696">
    <property type="entry name" value="C2_Dock-C"/>
    <property type="match status" value="1"/>
</dbReference>
<dbReference type="OrthoDB" id="47328at2759"/>
<keyword evidence="5" id="KW-1185">Reference proteome</keyword>
<reference evidence="4 5" key="1">
    <citation type="submission" date="2014-10" db="EMBL/GenBank/DDBJ databases">
        <title>Draft genome of the hookworm Ancylostoma caninum.</title>
        <authorList>
            <person name="Mitreva M."/>
        </authorList>
    </citation>
    <scope>NUCLEOTIDE SEQUENCE [LARGE SCALE GENOMIC DNA]</scope>
    <source>
        <strain evidence="4 5">Baltimore</strain>
    </source>
</reference>
<dbReference type="InterPro" id="IPR026791">
    <property type="entry name" value="DOCK"/>
</dbReference>
<evidence type="ECO:0000259" key="3">
    <source>
        <dbReference type="PROSITE" id="PS51650"/>
    </source>
</evidence>
<name>A0A368FTC2_ANCCA</name>
<organism evidence="4 5">
    <name type="scientific">Ancylostoma caninum</name>
    <name type="common">Dog hookworm</name>
    <dbReference type="NCBI Taxonomy" id="29170"/>
    <lineage>
        <taxon>Eukaryota</taxon>
        <taxon>Metazoa</taxon>
        <taxon>Ecdysozoa</taxon>
        <taxon>Nematoda</taxon>
        <taxon>Chromadorea</taxon>
        <taxon>Rhabditida</taxon>
        <taxon>Rhabditina</taxon>
        <taxon>Rhabditomorpha</taxon>
        <taxon>Strongyloidea</taxon>
        <taxon>Ancylostomatidae</taxon>
        <taxon>Ancylostomatinae</taxon>
        <taxon>Ancylostoma</taxon>
    </lineage>
</organism>
<dbReference type="GO" id="GO:0007264">
    <property type="term" value="P:small GTPase-mediated signal transduction"/>
    <property type="evidence" value="ECO:0007669"/>
    <property type="project" value="InterPro"/>
</dbReference>
<comment type="caution">
    <text evidence="4">The sequence shown here is derived from an EMBL/GenBank/DDBJ whole genome shotgun (WGS) entry which is preliminary data.</text>
</comment>
<protein>
    <recommendedName>
        <fullName evidence="3">C2 DOCK-type domain-containing protein</fullName>
    </recommendedName>
</protein>
<comment type="similarity">
    <text evidence="1">Belongs to the DOCK family.</text>
</comment>
<gene>
    <name evidence="4" type="ORF">ANCCAN_20115</name>
</gene>
<proteinExistence type="inferred from homology"/>